<accession>I2GXZ1</accession>
<proteinExistence type="predicted"/>
<dbReference type="HOGENOM" id="CLU_021924_0_0_1"/>
<feature type="transmembrane region" description="Helical" evidence="6">
    <location>
        <begin position="142"/>
        <end position="165"/>
    </location>
</feature>
<evidence type="ECO:0000313" key="8">
    <source>
        <dbReference type="Proteomes" id="UP000002866"/>
    </source>
</evidence>
<feature type="region of interest" description="Disordered" evidence="5">
    <location>
        <begin position="176"/>
        <end position="207"/>
    </location>
</feature>
<evidence type="ECO:0000256" key="4">
    <source>
        <dbReference type="ARBA" id="ARBA00023136"/>
    </source>
</evidence>
<dbReference type="EMBL" id="HE806317">
    <property type="protein sequence ID" value="CCH58993.1"/>
    <property type="molecule type" value="Genomic_DNA"/>
</dbReference>
<dbReference type="Pfam" id="PF03547">
    <property type="entry name" value="Mem_trans"/>
    <property type="match status" value="1"/>
</dbReference>
<keyword evidence="8" id="KW-1185">Reference proteome</keyword>
<gene>
    <name evidence="7" type="primary">TBLA0B01500</name>
    <name evidence="7" type="ORF">TBLA_0B01500</name>
</gene>
<name>I2GXZ1_HENB6</name>
<feature type="transmembrane region" description="Helical" evidence="6">
    <location>
        <begin position="42"/>
        <end position="60"/>
    </location>
</feature>
<dbReference type="InterPro" id="IPR004776">
    <property type="entry name" value="Mem_transp_PIN-like"/>
</dbReference>
<keyword evidence="3 6" id="KW-1133">Transmembrane helix</keyword>
<evidence type="ECO:0000256" key="2">
    <source>
        <dbReference type="ARBA" id="ARBA00022692"/>
    </source>
</evidence>
<dbReference type="OrthoDB" id="435607at2759"/>
<feature type="transmembrane region" description="Helical" evidence="6">
    <location>
        <begin position="12"/>
        <end position="30"/>
    </location>
</feature>
<dbReference type="PANTHER" id="PTHR31274">
    <property type="entry name" value="PROTEIN ECM3"/>
    <property type="match status" value="1"/>
</dbReference>
<reference evidence="7 8" key="1">
    <citation type="journal article" date="2011" name="Proc. Natl. Acad. Sci. U.S.A.">
        <title>Evolutionary erosion of yeast sex chromosomes by mating-type switching accidents.</title>
        <authorList>
            <person name="Gordon J.L."/>
            <person name="Armisen D."/>
            <person name="Proux-Wera E."/>
            <person name="Oheigeartaigh S.S."/>
            <person name="Byrne K.P."/>
            <person name="Wolfe K.H."/>
        </authorList>
    </citation>
    <scope>NUCLEOTIDE SEQUENCE [LARGE SCALE GENOMIC DNA]</scope>
    <source>
        <strain evidence="8">ATCC 34711 / CBS 6284 / DSM 70876 / NBRC 10599 / NRRL Y-10934 / UCD 77-7</strain>
    </source>
</reference>
<dbReference type="Proteomes" id="UP000002866">
    <property type="component" value="Chromosome 2"/>
</dbReference>
<dbReference type="InterPro" id="IPR040254">
    <property type="entry name" value="Ecm3-like"/>
</dbReference>
<comment type="subcellular location">
    <subcellularLocation>
        <location evidence="1">Membrane</location>
        <topology evidence="1">Multi-pass membrane protein</topology>
    </subcellularLocation>
</comment>
<feature type="transmembrane region" description="Helical" evidence="6">
    <location>
        <begin position="572"/>
        <end position="596"/>
    </location>
</feature>
<dbReference type="PANTHER" id="PTHR31274:SF3">
    <property type="entry name" value="PROTEIN ECM3"/>
    <property type="match status" value="1"/>
</dbReference>
<dbReference type="GO" id="GO:0016020">
    <property type="term" value="C:membrane"/>
    <property type="evidence" value="ECO:0007669"/>
    <property type="project" value="UniProtKB-SubCell"/>
</dbReference>
<dbReference type="STRING" id="1071380.I2GXZ1"/>
<feature type="compositionally biased region" description="Low complexity" evidence="5">
    <location>
        <begin position="187"/>
        <end position="201"/>
    </location>
</feature>
<evidence type="ECO:0000256" key="3">
    <source>
        <dbReference type="ARBA" id="ARBA00022989"/>
    </source>
</evidence>
<evidence type="ECO:0000313" key="7">
    <source>
        <dbReference type="EMBL" id="CCH58993.1"/>
    </source>
</evidence>
<dbReference type="eggNOG" id="ENOG502QU6H">
    <property type="taxonomic scope" value="Eukaryota"/>
</dbReference>
<keyword evidence="4 6" id="KW-0472">Membrane</keyword>
<feature type="transmembrane region" description="Helical" evidence="6">
    <location>
        <begin position="537"/>
        <end position="560"/>
    </location>
</feature>
<dbReference type="GeneID" id="14494754"/>
<dbReference type="RefSeq" id="XP_004178512.1">
    <property type="nucleotide sequence ID" value="XM_004178464.1"/>
</dbReference>
<keyword evidence="2 6" id="KW-0812">Transmembrane</keyword>
<dbReference type="GO" id="GO:0055085">
    <property type="term" value="P:transmembrane transport"/>
    <property type="evidence" value="ECO:0007669"/>
    <property type="project" value="InterPro"/>
</dbReference>
<sequence>MSISFGQVVWSAFKPIIKIYLIIGLGILLAKLEIITAQATKIISDLILSVFLPCLAFAKIVSNIEGKDIKEVGVICLTAVMLYMTALFFSLMVRTFLPVPKRWYGGILATGTFQNASDLPIAYIQTMANGFVFTAQEGEKGVACIIIFMAMFMLCVFNLGGFRLIEMDFINEKKTSEEEDVDDKSASLELSLNTNPSTSSSDLEKNPNFSNVIYSEREHNNSSISSQHQIPTTYLSSDKINKETFSPKEFLNPIPCYCSVRSTDTNINLFPESINTSNNYQNSITVQENQSYQNTLHNSNISSNSNHTIFPFNGPSNVPTNKVDKPSLSNKNHNPNMEFTPIALENPSEDGLTSETNWNETPCTSPMTYNTQGSIYSKLENIRAKRRRKGKHPNELVIAYSHIDRQKQLQKYNGITTLDRAVEHFYSPESDDLHKTLLDKIKSSDLKRILMSEADVTDQDFRNSGKNFPAFIRVFNINSFIIFFLKNCFRPCSLAVIIGLTIAFIPWLKELFVTTPHTPYIHPAPDMEPPLNVLLSFTAYIGDACVPFGLLILGATLGTLQIGRLYPGFWKAAIVLVVIKLCIMPIFGILWCDRLIKAGWLSWESDEMLLFVIALNWGLPSMTAAIYFTASSTPIDSPDPIQMECVSFFLMLQYPIIVITMPFLVTYFLKVQVKV</sequence>
<evidence type="ECO:0000256" key="6">
    <source>
        <dbReference type="SAM" id="Phobius"/>
    </source>
</evidence>
<feature type="transmembrane region" description="Helical" evidence="6">
    <location>
        <begin position="492"/>
        <end position="508"/>
    </location>
</feature>
<protein>
    <submittedName>
        <fullName evidence="7">Uncharacterized protein</fullName>
    </submittedName>
</protein>
<feature type="transmembrane region" description="Helical" evidence="6">
    <location>
        <begin position="608"/>
        <end position="628"/>
    </location>
</feature>
<dbReference type="KEGG" id="tbl:TBLA_0B01500"/>
<feature type="transmembrane region" description="Helical" evidence="6">
    <location>
        <begin position="72"/>
        <end position="93"/>
    </location>
</feature>
<organism evidence="7 8">
    <name type="scientific">Henningerozyma blattae (strain ATCC 34711 / CBS 6284 / DSM 70876 / NBRC 10599 / NRRL Y-10934 / UCD 77-7)</name>
    <name type="common">Yeast</name>
    <name type="synonym">Tetrapisispora blattae</name>
    <dbReference type="NCBI Taxonomy" id="1071380"/>
    <lineage>
        <taxon>Eukaryota</taxon>
        <taxon>Fungi</taxon>
        <taxon>Dikarya</taxon>
        <taxon>Ascomycota</taxon>
        <taxon>Saccharomycotina</taxon>
        <taxon>Saccharomycetes</taxon>
        <taxon>Saccharomycetales</taxon>
        <taxon>Saccharomycetaceae</taxon>
        <taxon>Henningerozyma</taxon>
    </lineage>
</organism>
<dbReference type="AlphaFoldDB" id="I2GXZ1"/>
<dbReference type="InParanoid" id="I2GXZ1"/>
<feature type="transmembrane region" description="Helical" evidence="6">
    <location>
        <begin position="648"/>
        <end position="669"/>
    </location>
</feature>
<evidence type="ECO:0000256" key="5">
    <source>
        <dbReference type="SAM" id="MobiDB-lite"/>
    </source>
</evidence>
<evidence type="ECO:0000256" key="1">
    <source>
        <dbReference type="ARBA" id="ARBA00004141"/>
    </source>
</evidence>